<dbReference type="InterPro" id="IPR001206">
    <property type="entry name" value="Diacylglycerol_kinase_cat_dom"/>
</dbReference>
<dbReference type="GO" id="GO:0016020">
    <property type="term" value="C:membrane"/>
    <property type="evidence" value="ECO:0007669"/>
    <property type="project" value="TreeGrafter"/>
</dbReference>
<dbReference type="GO" id="GO:0016773">
    <property type="term" value="F:phosphotransferase activity, alcohol group as acceptor"/>
    <property type="evidence" value="ECO:0007669"/>
    <property type="project" value="UniProtKB-ARBA"/>
</dbReference>
<dbReference type="PANTHER" id="PTHR12358:SF31">
    <property type="entry name" value="ACYLGLYCEROL KINASE, MITOCHONDRIAL"/>
    <property type="match status" value="1"/>
</dbReference>
<dbReference type="PROSITE" id="PS50146">
    <property type="entry name" value="DAGK"/>
    <property type="match status" value="1"/>
</dbReference>
<evidence type="ECO:0000313" key="5">
    <source>
        <dbReference type="WBParaSite" id="ECPE_0000640701-mRNA-1"/>
    </source>
</evidence>
<dbReference type="GO" id="GO:0005737">
    <property type="term" value="C:cytoplasm"/>
    <property type="evidence" value="ECO:0007669"/>
    <property type="project" value="TreeGrafter"/>
</dbReference>
<dbReference type="Gene3D" id="3.40.50.10330">
    <property type="entry name" value="Probable inorganic polyphosphate/atp-NAD kinase, domain 1"/>
    <property type="match status" value="1"/>
</dbReference>
<dbReference type="EMBL" id="UZAN01043393">
    <property type="protein sequence ID" value="VDP78272.1"/>
    <property type="molecule type" value="Genomic_DNA"/>
</dbReference>
<dbReference type="AlphaFoldDB" id="A0A183AHF9"/>
<name>A0A183AHF9_9TREM</name>
<dbReference type="Gene3D" id="2.60.200.40">
    <property type="match status" value="1"/>
</dbReference>
<dbReference type="Pfam" id="PF00781">
    <property type="entry name" value="DAGK_cat"/>
    <property type="match status" value="1"/>
</dbReference>
<sequence length="410" mass="45630">MPIVESCHINASPDEYIVQLSVNSPRKTISAKLMVLNHGIRISEEHMTGNGNCLTSSSVFRFPTRIIQREQLIDCRLIYPRLFRFSDRLRGRLRLRYLEFTDDAMKKNPQLRYGLVLKEYTMYLVMNDNYKLQKLAQQIQALISSEPAGLKPYLVFVNPCSGAGKALELFKRTVAPMFRRLQVPYKIFKTEYPGHAEHWIRHCSTSILETYRALLTISGDGLIYEVINGLAYRDFSDAVHLGNGDLNDQTKFQLGNQAEQKPDVHNLGVTKSHKSIALGFLPAGGGNATASAVCYASGHSPPCATIQSVPTGSVTSSSQQVRPLDAILFETAEPFTQRIGILSIEWGGLADLDTRSESFRWLGQARFGVATLISMASIFIMRQADSSVNSSSPPSMLRSTANDMVDKSVQ</sequence>
<reference evidence="3 4" key="2">
    <citation type="submission" date="2018-11" db="EMBL/GenBank/DDBJ databases">
        <authorList>
            <consortium name="Pathogen Informatics"/>
        </authorList>
    </citation>
    <scope>NUCLEOTIDE SEQUENCE [LARGE SCALE GENOMIC DNA]</scope>
    <source>
        <strain evidence="3 4">Egypt</strain>
    </source>
</reference>
<gene>
    <name evidence="3" type="ORF">ECPE_LOCUS6394</name>
</gene>
<keyword evidence="4" id="KW-1185">Reference proteome</keyword>
<feature type="region of interest" description="Disordered" evidence="1">
    <location>
        <begin position="386"/>
        <end position="410"/>
    </location>
</feature>
<organism evidence="5">
    <name type="scientific">Echinostoma caproni</name>
    <dbReference type="NCBI Taxonomy" id="27848"/>
    <lineage>
        <taxon>Eukaryota</taxon>
        <taxon>Metazoa</taxon>
        <taxon>Spiralia</taxon>
        <taxon>Lophotrochozoa</taxon>
        <taxon>Platyhelminthes</taxon>
        <taxon>Trematoda</taxon>
        <taxon>Digenea</taxon>
        <taxon>Plagiorchiida</taxon>
        <taxon>Echinostomata</taxon>
        <taxon>Echinostomatoidea</taxon>
        <taxon>Echinostomatidae</taxon>
        <taxon>Echinostoma</taxon>
    </lineage>
</organism>
<feature type="compositionally biased region" description="Low complexity" evidence="1">
    <location>
        <begin position="386"/>
        <end position="395"/>
    </location>
</feature>
<accession>A0A183AHF9</accession>
<evidence type="ECO:0000313" key="3">
    <source>
        <dbReference type="EMBL" id="VDP78272.1"/>
    </source>
</evidence>
<feature type="domain" description="DAGKc" evidence="2">
    <location>
        <begin position="148"/>
        <end position="333"/>
    </location>
</feature>
<proteinExistence type="predicted"/>
<dbReference type="GO" id="GO:0001727">
    <property type="term" value="F:lipid kinase activity"/>
    <property type="evidence" value="ECO:0007669"/>
    <property type="project" value="UniProtKB-ARBA"/>
</dbReference>
<dbReference type="InterPro" id="IPR050187">
    <property type="entry name" value="Lipid_Phosphate_FormReg"/>
</dbReference>
<dbReference type="InterPro" id="IPR017438">
    <property type="entry name" value="ATP-NAD_kinase_N"/>
</dbReference>
<dbReference type="GO" id="GO:0046512">
    <property type="term" value="P:sphingosine biosynthetic process"/>
    <property type="evidence" value="ECO:0007669"/>
    <property type="project" value="TreeGrafter"/>
</dbReference>
<evidence type="ECO:0000259" key="2">
    <source>
        <dbReference type="PROSITE" id="PS50146"/>
    </source>
</evidence>
<dbReference type="OrthoDB" id="3853857at2759"/>
<protein>
    <submittedName>
        <fullName evidence="5">DAGKc domain-containing protein</fullName>
    </submittedName>
</protein>
<reference evidence="5" key="1">
    <citation type="submission" date="2016-06" db="UniProtKB">
        <authorList>
            <consortium name="WormBaseParasite"/>
        </authorList>
    </citation>
    <scope>IDENTIFICATION</scope>
</reference>
<dbReference type="SUPFAM" id="SSF111331">
    <property type="entry name" value="NAD kinase/diacylglycerol kinase-like"/>
    <property type="match status" value="1"/>
</dbReference>
<evidence type="ECO:0000256" key="1">
    <source>
        <dbReference type="SAM" id="MobiDB-lite"/>
    </source>
</evidence>
<dbReference type="WBParaSite" id="ECPE_0000640701-mRNA-1">
    <property type="protein sequence ID" value="ECPE_0000640701-mRNA-1"/>
    <property type="gene ID" value="ECPE_0000640701"/>
</dbReference>
<dbReference type="InterPro" id="IPR016064">
    <property type="entry name" value="NAD/diacylglycerol_kinase_sf"/>
</dbReference>
<dbReference type="Proteomes" id="UP000272942">
    <property type="component" value="Unassembled WGS sequence"/>
</dbReference>
<evidence type="ECO:0000313" key="4">
    <source>
        <dbReference type="Proteomes" id="UP000272942"/>
    </source>
</evidence>
<dbReference type="PANTHER" id="PTHR12358">
    <property type="entry name" value="SPHINGOSINE KINASE"/>
    <property type="match status" value="1"/>
</dbReference>